<reference evidence="2 3" key="1">
    <citation type="submission" date="2020-04" db="EMBL/GenBank/DDBJ databases">
        <title>Molecular characterization of pseudomonads from Agaricus bisporus reveal novel blotch 2 pathogens in Western Europe.</title>
        <authorList>
            <person name="Taparia T."/>
            <person name="Krijger M."/>
            <person name="Haynes E."/>
            <person name="Elpinstone J.G."/>
            <person name="Noble R."/>
            <person name="Van Der Wolf J."/>
        </authorList>
    </citation>
    <scope>NUCLEOTIDE SEQUENCE [LARGE SCALE GENOMIC DNA]</scope>
    <source>
        <strain evidence="2 3">IPO3781</strain>
    </source>
</reference>
<name>A0A7Y8K5Y8_9PSED</name>
<keyword evidence="1" id="KW-0233">DNA recombination</keyword>
<evidence type="ECO:0000313" key="3">
    <source>
        <dbReference type="Proteomes" id="UP000537188"/>
    </source>
</evidence>
<dbReference type="GO" id="GO:0006310">
    <property type="term" value="P:DNA recombination"/>
    <property type="evidence" value="ECO:0007669"/>
    <property type="project" value="UniProtKB-KW"/>
</dbReference>
<dbReference type="RefSeq" id="WP_131672241.1">
    <property type="nucleotide sequence ID" value="NZ_JACARF010000016.1"/>
</dbReference>
<evidence type="ECO:0000313" key="2">
    <source>
        <dbReference type="EMBL" id="NWE76689.1"/>
    </source>
</evidence>
<dbReference type="Gene3D" id="1.10.443.10">
    <property type="entry name" value="Intergrase catalytic core"/>
    <property type="match status" value="1"/>
</dbReference>
<protein>
    <submittedName>
        <fullName evidence="2">Site-specific integrase</fullName>
    </submittedName>
</protein>
<dbReference type="EMBL" id="JACARF010000016">
    <property type="protein sequence ID" value="NWE76689.1"/>
    <property type="molecule type" value="Genomic_DNA"/>
</dbReference>
<accession>A0A7Y8K5Y8</accession>
<dbReference type="SUPFAM" id="SSF56349">
    <property type="entry name" value="DNA breaking-rejoining enzymes"/>
    <property type="match status" value="1"/>
</dbReference>
<evidence type="ECO:0000256" key="1">
    <source>
        <dbReference type="ARBA" id="ARBA00023172"/>
    </source>
</evidence>
<comment type="caution">
    <text evidence="2">The sequence shown here is derived from an EMBL/GenBank/DDBJ whole genome shotgun (WGS) entry which is preliminary data.</text>
</comment>
<dbReference type="AlphaFoldDB" id="A0A7Y8K5Y8"/>
<dbReference type="InterPro" id="IPR011010">
    <property type="entry name" value="DNA_brk_join_enz"/>
</dbReference>
<proteinExistence type="predicted"/>
<dbReference type="Proteomes" id="UP000537188">
    <property type="component" value="Unassembled WGS sequence"/>
</dbReference>
<dbReference type="GO" id="GO:0015074">
    <property type="term" value="P:DNA integration"/>
    <property type="evidence" value="ECO:0007669"/>
    <property type="project" value="InterPro"/>
</dbReference>
<organism evidence="2 3">
    <name type="scientific">Pseudomonas yamanorum</name>
    <dbReference type="NCBI Taxonomy" id="515393"/>
    <lineage>
        <taxon>Bacteria</taxon>
        <taxon>Pseudomonadati</taxon>
        <taxon>Pseudomonadota</taxon>
        <taxon>Gammaproteobacteria</taxon>
        <taxon>Pseudomonadales</taxon>
        <taxon>Pseudomonadaceae</taxon>
        <taxon>Pseudomonas</taxon>
    </lineage>
</organism>
<dbReference type="GO" id="GO:0003677">
    <property type="term" value="F:DNA binding"/>
    <property type="evidence" value="ECO:0007669"/>
    <property type="project" value="InterPro"/>
</dbReference>
<sequence>MNLGFDKLIYKIKAVRERFLGYLGNELIVAISHSNDGVTALELLEALMNLPASKLSLVKHLIWDFNGESHILARDIQGSKSRIDFGIYESLNSTILFELKIAILCMLEIPGALRHTKKPRSYKPHTVLDIFKSVIPFINQMCARKRVEHGDRFFEGSHFSLADFTEQDYRTEAEVFDRAFRGVMLNGFQVLRSHFLVENLFPRPLVYVDLENLGWKQNSVKNKQTRTRSKWFSNKIFEKSSREGSFAVVDFLKALKEDISDQDTLSRIDMMGYDQAKKAKITRRNYDIYVAIRLTSRGYTGLEVEPYLYNLEPVFWSPQNLGMLKDKEALCKLTRAPMDNDLYEYLTHISNSASYIIGQYTGMRPSELSGCLIDDCLTVDEFGHDLITSRVIKNREAVRKLFDDMWVAIPIVKDAVKALQILNRFKQNPYLFSNMNTIKPGMQHEANSLSGSGLGHQLCAFLSKTLTVEEYDEIEVSPYTLRHSLANQMLRAAVGLPFMSYQLKHFGHHASTIGQDVRWNQLGTVTIDYGGIGEALTSGGGPDAPGRVHAETEFIMNSLNPAGGYAGENAPAHRARLENYFKGYLEAGYSNKEIFERMAELNFAVINVGQGYCYGNATELDDPSIPCIGSLRCNPNRCKNAVVTEANAPKWQEIYIQNTLALRRYETDPAAAYAELRDSDDATLSIEQMKLAISEAKGVLLQLGIEMVV</sequence>
<gene>
    <name evidence="2" type="ORF">HX828_14065</name>
</gene>
<dbReference type="InterPro" id="IPR013762">
    <property type="entry name" value="Integrase-like_cat_sf"/>
</dbReference>